<evidence type="ECO:0000313" key="1">
    <source>
        <dbReference type="EMBL" id="KXV01464.1"/>
    </source>
</evidence>
<reference evidence="1 2" key="1">
    <citation type="submission" date="2015-06" db="EMBL/GenBank/DDBJ databases">
        <title>Improved classification and identification of acetic acid bacteria using matrix-assisted laser desorption/ionization time-of-flight mass spectrometry; Gluconobacter nephelii and Gluconobacter uchimurae are later heterotypic synonyms of Gluconobacter japonicus and Gluconobacter oxydans, respectively.</title>
        <authorList>
            <person name="Li L."/>
            <person name="Cleenwerck I."/>
            <person name="De Vuyst L."/>
            <person name="Vandamme P."/>
        </authorList>
    </citation>
    <scope>NUCLEOTIDE SEQUENCE [LARGE SCALE GENOMIC DNA]</scope>
    <source>
        <strain evidence="1 2">LMG 1625</strain>
    </source>
</reference>
<comment type="caution">
    <text evidence="1">The sequence shown here is derived from an EMBL/GenBank/DDBJ whole genome shotgun (WGS) entry which is preliminary data.</text>
</comment>
<dbReference type="EMBL" id="LHZA01000090">
    <property type="protein sequence ID" value="KXV01464.1"/>
    <property type="molecule type" value="Genomic_DNA"/>
</dbReference>
<gene>
    <name evidence="1" type="ORF">AD928_01520</name>
</gene>
<dbReference type="Proteomes" id="UP000075473">
    <property type="component" value="Unassembled WGS sequence"/>
</dbReference>
<dbReference type="PATRIC" id="fig|178900.5.peg.205"/>
<proteinExistence type="predicted"/>
<accession>A0A149QWC7</accession>
<dbReference type="AlphaFoldDB" id="A0A149QWC7"/>
<evidence type="ECO:0008006" key="3">
    <source>
        <dbReference type="Google" id="ProtNLM"/>
    </source>
</evidence>
<protein>
    <recommendedName>
        <fullName evidence="3">Recombinase RecT</fullName>
    </recommendedName>
</protein>
<organism evidence="1 2">
    <name type="scientific">Acetobacter cerevisiae</name>
    <dbReference type="NCBI Taxonomy" id="178900"/>
    <lineage>
        <taxon>Bacteria</taxon>
        <taxon>Pseudomonadati</taxon>
        <taxon>Pseudomonadota</taxon>
        <taxon>Alphaproteobacteria</taxon>
        <taxon>Acetobacterales</taxon>
        <taxon>Acetobacteraceae</taxon>
        <taxon>Acetobacter</taxon>
    </lineage>
</organism>
<evidence type="ECO:0000313" key="2">
    <source>
        <dbReference type="Proteomes" id="UP000075473"/>
    </source>
</evidence>
<sequence length="270" mass="29809">MSNSLTTHSPVLQPSNFQELVGFAKMAAGSDLMPKDYKGKPENIMIAVQMGSELGLAPMQAIQNIAVINGRPSIWGDAMLGLVRSSGKCASVREYFEGEGDNFKAVCITKRVDGDEITSEFSVADAKKAGLFGKQGPWQQYLRRMLQMRARGFALRDGYPDVLKGLISGEEAQDIPPQTIDVTPQPQRAEHTRAPVDHIALFRDRLAKCDDLRSVDGEWGRWQTTIKRAEEADRAISEEVQSAVQDMIAERRAELEAEVAQTPVEEMAEA</sequence>
<name>A0A149QWC7_9PROT</name>
<dbReference type="RefSeq" id="WP_062247683.1">
    <property type="nucleotide sequence ID" value="NZ_LHZA01000090.1"/>
</dbReference>